<feature type="binding site" evidence="6">
    <location>
        <position position="85"/>
    </location>
    <ligand>
        <name>S-adenosyl-L-methionine</name>
        <dbReference type="ChEBI" id="CHEBI:59789"/>
    </ligand>
</feature>
<evidence type="ECO:0000256" key="5">
    <source>
        <dbReference type="ARBA" id="ARBA00022691"/>
    </source>
</evidence>
<dbReference type="InterPro" id="IPR029063">
    <property type="entry name" value="SAM-dependent_MTases_sf"/>
</dbReference>
<dbReference type="GO" id="GO:0071424">
    <property type="term" value="F:rRNA (cytosine-N4-)-methyltransferase activity"/>
    <property type="evidence" value="ECO:0007669"/>
    <property type="project" value="UniProtKB-UniRule"/>
</dbReference>
<dbReference type="InterPro" id="IPR002903">
    <property type="entry name" value="RsmH"/>
</dbReference>
<dbReference type="PANTHER" id="PTHR11265">
    <property type="entry name" value="S-ADENOSYL-METHYLTRANSFERASE MRAW"/>
    <property type="match status" value="1"/>
</dbReference>
<dbReference type="NCBIfam" id="TIGR00006">
    <property type="entry name" value="16S rRNA (cytosine(1402)-N(4))-methyltransferase RsmH"/>
    <property type="match status" value="1"/>
</dbReference>
<dbReference type="Proteomes" id="UP000315825">
    <property type="component" value="Unassembled WGS sequence"/>
</dbReference>
<dbReference type="GO" id="GO:0005737">
    <property type="term" value="C:cytoplasm"/>
    <property type="evidence" value="ECO:0007669"/>
    <property type="project" value="UniProtKB-SubCell"/>
</dbReference>
<keyword evidence="2 6" id="KW-0698">rRNA processing</keyword>
<keyword evidence="6" id="KW-0963">Cytoplasm</keyword>
<dbReference type="Pfam" id="PF01795">
    <property type="entry name" value="Methyltransf_5"/>
    <property type="match status" value="1"/>
</dbReference>
<dbReference type="Gene3D" id="1.10.150.170">
    <property type="entry name" value="Putative methyltransferase TM0872, insert domain"/>
    <property type="match status" value="1"/>
</dbReference>
<comment type="subcellular location">
    <subcellularLocation>
        <location evidence="6">Cytoplasm</location>
    </subcellularLocation>
</comment>
<dbReference type="SUPFAM" id="SSF53335">
    <property type="entry name" value="S-adenosyl-L-methionine-dependent methyltransferases"/>
    <property type="match status" value="1"/>
</dbReference>
<evidence type="ECO:0000256" key="4">
    <source>
        <dbReference type="ARBA" id="ARBA00022679"/>
    </source>
</evidence>
<proteinExistence type="inferred from homology"/>
<evidence type="ECO:0000256" key="3">
    <source>
        <dbReference type="ARBA" id="ARBA00022603"/>
    </source>
</evidence>
<accession>A0A520N1N6</accession>
<feature type="binding site" evidence="6">
    <location>
        <begin position="16"/>
        <end position="18"/>
    </location>
    <ligand>
        <name>S-adenosyl-L-methionine</name>
        <dbReference type="ChEBI" id="CHEBI:59789"/>
    </ligand>
</feature>
<sequence>MLSPNGVFLDCTFGQGGHSREILRRISKSSKLFAFDLDSEAKIASKKITHKNFKFIQDNFKNIGNYFDKESLDGILIDCGVSSPQLDNTLRGFSFRGDAPLDMRFGESVKKTCEEVINNYSERELKYLFQNYGEEKQSSRIAKKIVTIRKKTPISTTKELSDLVISVKKSFKKIHPATQVFQALRMEVNDEINNLKNCLEASKRILKKGGILVVISFHSLEDRMVKNTFKEKIKYHEKDIPFTNDQLQTPSFSISKVFKPHQEEIDFNPRSRSSKLRVIRKL</sequence>
<dbReference type="Gene3D" id="3.40.50.150">
    <property type="entry name" value="Vaccinia Virus protein VP39"/>
    <property type="match status" value="1"/>
</dbReference>
<organism evidence="7 8">
    <name type="scientific">SAR86 cluster bacterium</name>
    <dbReference type="NCBI Taxonomy" id="2030880"/>
    <lineage>
        <taxon>Bacteria</taxon>
        <taxon>Pseudomonadati</taxon>
        <taxon>Pseudomonadota</taxon>
        <taxon>Gammaproteobacteria</taxon>
        <taxon>SAR86 cluster</taxon>
    </lineage>
</organism>
<dbReference type="SUPFAM" id="SSF81799">
    <property type="entry name" value="Putative methyltransferase TM0872, insert domain"/>
    <property type="match status" value="1"/>
</dbReference>
<feature type="binding site" evidence="6">
    <location>
        <position position="78"/>
    </location>
    <ligand>
        <name>S-adenosyl-L-methionine</name>
        <dbReference type="ChEBI" id="CHEBI:59789"/>
    </ligand>
</feature>
<dbReference type="EMBL" id="SHBE01000001">
    <property type="protein sequence ID" value="RZO27336.1"/>
    <property type="molecule type" value="Genomic_DNA"/>
</dbReference>
<keyword evidence="4 6" id="KW-0808">Transferase</keyword>
<comment type="catalytic activity">
    <reaction evidence="6">
        <text>cytidine(1402) in 16S rRNA + S-adenosyl-L-methionine = N(4)-methylcytidine(1402) in 16S rRNA + S-adenosyl-L-homocysteine + H(+)</text>
        <dbReference type="Rhea" id="RHEA:42928"/>
        <dbReference type="Rhea" id="RHEA-COMP:10286"/>
        <dbReference type="Rhea" id="RHEA-COMP:10287"/>
        <dbReference type="ChEBI" id="CHEBI:15378"/>
        <dbReference type="ChEBI" id="CHEBI:57856"/>
        <dbReference type="ChEBI" id="CHEBI:59789"/>
        <dbReference type="ChEBI" id="CHEBI:74506"/>
        <dbReference type="ChEBI" id="CHEBI:82748"/>
        <dbReference type="EC" id="2.1.1.199"/>
    </reaction>
</comment>
<gene>
    <name evidence="6 7" type="primary">rsmH</name>
    <name evidence="7" type="ORF">EVA92_00910</name>
</gene>
<reference evidence="7 8" key="1">
    <citation type="submission" date="2019-02" db="EMBL/GenBank/DDBJ databases">
        <title>Prokaryotic population dynamics and viral predation in marine succession experiment using metagenomics: the confinement effect.</title>
        <authorList>
            <person name="Haro-Moreno J.M."/>
            <person name="Rodriguez-Valera F."/>
            <person name="Lopez-Perez M."/>
        </authorList>
    </citation>
    <scope>NUCLEOTIDE SEQUENCE [LARGE SCALE GENOMIC DNA]</scope>
    <source>
        <strain evidence="7">MED-G159</strain>
    </source>
</reference>
<keyword evidence="3 6" id="KW-0489">Methyltransferase</keyword>
<feature type="binding site" evidence="6">
    <location>
        <position position="36"/>
    </location>
    <ligand>
        <name>S-adenosyl-L-methionine</name>
        <dbReference type="ChEBI" id="CHEBI:59789"/>
    </ligand>
</feature>
<dbReference type="HAMAP" id="MF_01007">
    <property type="entry name" value="16SrRNA_methyltr_H"/>
    <property type="match status" value="1"/>
</dbReference>
<evidence type="ECO:0000256" key="1">
    <source>
        <dbReference type="ARBA" id="ARBA00010396"/>
    </source>
</evidence>
<keyword evidence="5 6" id="KW-0949">S-adenosyl-L-methionine</keyword>
<dbReference type="EC" id="2.1.1.199" evidence="6"/>
<dbReference type="AlphaFoldDB" id="A0A520N1N6"/>
<dbReference type="InterPro" id="IPR023397">
    <property type="entry name" value="SAM-dep_MeTrfase_MraW_recog"/>
</dbReference>
<evidence type="ECO:0000313" key="7">
    <source>
        <dbReference type="EMBL" id="RZO27336.1"/>
    </source>
</evidence>
<comment type="function">
    <text evidence="6">Specifically methylates the N4 position of cytidine in position 1402 (C1402) of 16S rRNA.</text>
</comment>
<dbReference type="PIRSF" id="PIRSF004486">
    <property type="entry name" value="MraW"/>
    <property type="match status" value="1"/>
</dbReference>
<feature type="binding site" evidence="6">
    <location>
        <position position="60"/>
    </location>
    <ligand>
        <name>S-adenosyl-L-methionine</name>
        <dbReference type="ChEBI" id="CHEBI:59789"/>
    </ligand>
</feature>
<comment type="caution">
    <text evidence="7">The sequence shown here is derived from an EMBL/GenBank/DDBJ whole genome shotgun (WGS) entry which is preliminary data.</text>
</comment>
<evidence type="ECO:0000256" key="2">
    <source>
        <dbReference type="ARBA" id="ARBA00022552"/>
    </source>
</evidence>
<evidence type="ECO:0000256" key="6">
    <source>
        <dbReference type="HAMAP-Rule" id="MF_01007"/>
    </source>
</evidence>
<protein>
    <recommendedName>
        <fullName evidence="6">Ribosomal RNA small subunit methyltransferase H</fullName>
        <ecNumber evidence="6">2.1.1.199</ecNumber>
    </recommendedName>
    <alternativeName>
        <fullName evidence="6">16S rRNA m(4)C1402 methyltransferase</fullName>
    </alternativeName>
    <alternativeName>
        <fullName evidence="6">rRNA (cytosine-N(4)-)-methyltransferase RsmH</fullName>
    </alternativeName>
</protein>
<comment type="similarity">
    <text evidence="1 6">Belongs to the methyltransferase superfamily. RsmH family.</text>
</comment>
<evidence type="ECO:0000313" key="8">
    <source>
        <dbReference type="Proteomes" id="UP000315825"/>
    </source>
</evidence>
<name>A0A520N1N6_9GAMM</name>
<dbReference type="PANTHER" id="PTHR11265:SF0">
    <property type="entry name" value="12S RRNA N4-METHYLCYTIDINE METHYLTRANSFERASE"/>
    <property type="match status" value="1"/>
</dbReference>
<dbReference type="GO" id="GO:0070475">
    <property type="term" value="P:rRNA base methylation"/>
    <property type="evidence" value="ECO:0007669"/>
    <property type="project" value="UniProtKB-UniRule"/>
</dbReference>